<dbReference type="EMBL" id="PKMF04000196">
    <property type="protein sequence ID" value="KAK7843830.1"/>
    <property type="molecule type" value="Genomic_DNA"/>
</dbReference>
<dbReference type="Proteomes" id="UP000237347">
    <property type="component" value="Unassembled WGS sequence"/>
</dbReference>
<comment type="caution">
    <text evidence="1">The sequence shown here is derived from an EMBL/GenBank/DDBJ whole genome shotgun (WGS) entry which is preliminary data.</text>
</comment>
<dbReference type="AlphaFoldDB" id="A0AAW0KWH7"/>
<proteinExistence type="predicted"/>
<name>A0AAW0KWH7_QUESU</name>
<accession>A0AAW0KWH7</accession>
<gene>
    <name evidence="1" type="ORF">CFP56_011928</name>
</gene>
<protein>
    <submittedName>
        <fullName evidence="1">Uncharacterized protein</fullName>
    </submittedName>
</protein>
<reference evidence="1 2" key="1">
    <citation type="journal article" date="2018" name="Sci. Data">
        <title>The draft genome sequence of cork oak.</title>
        <authorList>
            <person name="Ramos A.M."/>
            <person name="Usie A."/>
            <person name="Barbosa P."/>
            <person name="Barros P.M."/>
            <person name="Capote T."/>
            <person name="Chaves I."/>
            <person name="Simoes F."/>
            <person name="Abreu I."/>
            <person name="Carrasquinho I."/>
            <person name="Faro C."/>
            <person name="Guimaraes J.B."/>
            <person name="Mendonca D."/>
            <person name="Nobrega F."/>
            <person name="Rodrigues L."/>
            <person name="Saibo N.J.M."/>
            <person name="Varela M.C."/>
            <person name="Egas C."/>
            <person name="Matos J."/>
            <person name="Miguel C.M."/>
            <person name="Oliveira M.M."/>
            <person name="Ricardo C.P."/>
            <person name="Goncalves S."/>
        </authorList>
    </citation>
    <scope>NUCLEOTIDE SEQUENCE [LARGE SCALE GENOMIC DNA]</scope>
    <source>
        <strain evidence="2">cv. HL8</strain>
    </source>
</reference>
<evidence type="ECO:0000313" key="1">
    <source>
        <dbReference type="EMBL" id="KAK7843830.1"/>
    </source>
</evidence>
<sequence length="63" mass="6866">MATTQFEKVVLPKINTLRLLASSGCLIYPVKALDLSHVDESGQARFSPKETLQCGRCSIDDVA</sequence>
<evidence type="ECO:0000313" key="2">
    <source>
        <dbReference type="Proteomes" id="UP000237347"/>
    </source>
</evidence>
<organism evidence="1 2">
    <name type="scientific">Quercus suber</name>
    <name type="common">Cork oak</name>
    <dbReference type="NCBI Taxonomy" id="58331"/>
    <lineage>
        <taxon>Eukaryota</taxon>
        <taxon>Viridiplantae</taxon>
        <taxon>Streptophyta</taxon>
        <taxon>Embryophyta</taxon>
        <taxon>Tracheophyta</taxon>
        <taxon>Spermatophyta</taxon>
        <taxon>Magnoliopsida</taxon>
        <taxon>eudicotyledons</taxon>
        <taxon>Gunneridae</taxon>
        <taxon>Pentapetalae</taxon>
        <taxon>rosids</taxon>
        <taxon>fabids</taxon>
        <taxon>Fagales</taxon>
        <taxon>Fagaceae</taxon>
        <taxon>Quercus</taxon>
    </lineage>
</organism>
<keyword evidence="2" id="KW-1185">Reference proteome</keyword>